<dbReference type="GO" id="GO:0003682">
    <property type="term" value="F:chromatin binding"/>
    <property type="evidence" value="ECO:0007669"/>
    <property type="project" value="TreeGrafter"/>
</dbReference>
<accession>A0A642UJR1</accession>
<reference evidence="7 8" key="1">
    <citation type="submission" date="2019-07" db="EMBL/GenBank/DDBJ databases">
        <title>Genome assembly of two rare yeast pathogens: Diutina rugosa and Trichomonascus ciferrii.</title>
        <authorList>
            <person name="Mixao V."/>
            <person name="Saus E."/>
            <person name="Hansen A."/>
            <person name="Lass-Flor C."/>
            <person name="Gabaldon T."/>
        </authorList>
    </citation>
    <scope>NUCLEOTIDE SEQUENCE [LARGE SCALE GENOMIC DNA]</scope>
    <source>
        <strain evidence="7 8">CBS 613</strain>
    </source>
</reference>
<dbReference type="GO" id="GO:0003697">
    <property type="term" value="F:single-stranded DNA binding"/>
    <property type="evidence" value="ECO:0007669"/>
    <property type="project" value="TreeGrafter"/>
</dbReference>
<comment type="caution">
    <text evidence="7">The sequence shown here is derived from an EMBL/GenBank/DDBJ whole genome shotgun (WGS) entry which is preliminary data.</text>
</comment>
<sequence>MDEEVSSIILIGCGSSIDLEAYLEINPEQYSMDNNDWNDHWRQELQDDVKKHSKKQYRRKIYVLDGHRPWNLDNLFNTDMVVCFDDGTVDNGLHDERDAYLELVQLYAADEGDTDADSESESEAVEDLSDEQIESDDDDDVRNYKIMQNRKRQQLRAKHHRNALEIIIQDYYNQGSTVATSTSSLIYALMTKIGETSIDNLWLAIVGTSSLDSNYPQVYDKLQPIFRDEVHRLVPSSHFEDNEKTADTMTLTVERDYHLFLLRHWTLYDSFTYSSMVNAKLNLWTQDGKKRLHKMLAKMGVSLAVAQQKWLYMDVRIKKQLPYIFSKYLPVYGLEGIVREGFFRYFGYTVQLSAMECVEALTALLETSANSSTGVEEELDNGTINKNIVKREQLWIENFWRGWDALDLAPTTTQSALGTRIKGYDLLLEGLGKAKEVQQIVFRTGMSLLERKLIKNLRLYRLCVLYDNAIPDLAVFVNPLMLAKLGTWLLDNLTEVDYKSHQVQLKPLVVASLDVNSDTYMVMGLAPKYPRDMDASARARLIQQGSSTTRLNTFSVAFKELAASSGAKVRVDSFNSAAIEIRKDDLSPFLEKLTLSGII</sequence>
<feature type="region of interest" description="Disordered" evidence="6">
    <location>
        <begin position="112"/>
        <end position="139"/>
    </location>
</feature>
<dbReference type="VEuPathDB" id="FungiDB:DIURU_004910"/>
<dbReference type="OrthoDB" id="10258882at2759"/>
<dbReference type="PANTHER" id="PTHR10507:SF0">
    <property type="entry name" value="CELL DIVISION CONTROL PROTEIN 45 HOMOLOG"/>
    <property type="match status" value="1"/>
</dbReference>
<dbReference type="AlphaFoldDB" id="A0A642UJR1"/>
<dbReference type="GO" id="GO:1902977">
    <property type="term" value="P:mitotic DNA replication preinitiation complex assembly"/>
    <property type="evidence" value="ECO:0007669"/>
    <property type="project" value="TreeGrafter"/>
</dbReference>
<evidence type="ECO:0000313" key="8">
    <source>
        <dbReference type="Proteomes" id="UP000449547"/>
    </source>
</evidence>
<dbReference type="GO" id="GO:0003688">
    <property type="term" value="F:DNA replication origin binding"/>
    <property type="evidence" value="ECO:0007669"/>
    <property type="project" value="TreeGrafter"/>
</dbReference>
<dbReference type="Pfam" id="PF02724">
    <property type="entry name" value="CDC45"/>
    <property type="match status" value="1"/>
</dbReference>
<name>A0A642UJR1_DIURU</name>
<organism evidence="7 8">
    <name type="scientific">Diutina rugosa</name>
    <name type="common">Yeast</name>
    <name type="synonym">Candida rugosa</name>
    <dbReference type="NCBI Taxonomy" id="5481"/>
    <lineage>
        <taxon>Eukaryota</taxon>
        <taxon>Fungi</taxon>
        <taxon>Dikarya</taxon>
        <taxon>Ascomycota</taxon>
        <taxon>Saccharomycotina</taxon>
        <taxon>Pichiomycetes</taxon>
        <taxon>Debaryomycetaceae</taxon>
        <taxon>Diutina</taxon>
    </lineage>
</organism>
<dbReference type="GO" id="GO:0006270">
    <property type="term" value="P:DNA replication initiation"/>
    <property type="evidence" value="ECO:0007669"/>
    <property type="project" value="InterPro"/>
</dbReference>
<dbReference type="Proteomes" id="UP000449547">
    <property type="component" value="Unassembled WGS sequence"/>
</dbReference>
<gene>
    <name evidence="7" type="ORF">DIURU_004910</name>
</gene>
<evidence type="ECO:0000256" key="6">
    <source>
        <dbReference type="SAM" id="MobiDB-lite"/>
    </source>
</evidence>
<evidence type="ECO:0000256" key="5">
    <source>
        <dbReference type="ARBA" id="ARBA00023306"/>
    </source>
</evidence>
<dbReference type="GO" id="GO:0031261">
    <property type="term" value="C:DNA replication preinitiation complex"/>
    <property type="evidence" value="ECO:0007669"/>
    <property type="project" value="TreeGrafter"/>
</dbReference>
<dbReference type="GO" id="GO:0000727">
    <property type="term" value="P:double-strand break repair via break-induced replication"/>
    <property type="evidence" value="ECO:0007669"/>
    <property type="project" value="TreeGrafter"/>
</dbReference>
<comment type="similarity">
    <text evidence="2">Belongs to the CDC45 family.</text>
</comment>
<comment type="subcellular location">
    <subcellularLocation>
        <location evidence="1">Nucleus</location>
    </subcellularLocation>
</comment>
<keyword evidence="5" id="KW-0131">Cell cycle</keyword>
<evidence type="ECO:0000256" key="4">
    <source>
        <dbReference type="ARBA" id="ARBA00023242"/>
    </source>
</evidence>
<proteinExistence type="inferred from homology"/>
<evidence type="ECO:0000256" key="3">
    <source>
        <dbReference type="ARBA" id="ARBA00022705"/>
    </source>
</evidence>
<keyword evidence="4" id="KW-0539">Nucleus</keyword>
<dbReference type="EMBL" id="SWFT01000149">
    <property type="protein sequence ID" value="KAA8898056.1"/>
    <property type="molecule type" value="Genomic_DNA"/>
</dbReference>
<dbReference type="PANTHER" id="PTHR10507">
    <property type="entry name" value="CDC45-RELATED PROTEIN"/>
    <property type="match status" value="1"/>
</dbReference>
<dbReference type="RefSeq" id="XP_034010313.1">
    <property type="nucleotide sequence ID" value="XM_034157835.1"/>
</dbReference>
<keyword evidence="3" id="KW-0235">DNA replication</keyword>
<protein>
    <recommendedName>
        <fullName evidence="9">Cell division control protein 45</fullName>
    </recommendedName>
</protein>
<evidence type="ECO:0000256" key="1">
    <source>
        <dbReference type="ARBA" id="ARBA00004123"/>
    </source>
</evidence>
<keyword evidence="8" id="KW-1185">Reference proteome</keyword>
<dbReference type="GeneID" id="54783561"/>
<evidence type="ECO:0000256" key="2">
    <source>
        <dbReference type="ARBA" id="ARBA00010727"/>
    </source>
</evidence>
<evidence type="ECO:0000313" key="7">
    <source>
        <dbReference type="EMBL" id="KAA8898056.1"/>
    </source>
</evidence>
<dbReference type="OMA" id="NWTQKGD"/>
<dbReference type="InterPro" id="IPR003874">
    <property type="entry name" value="CDC45"/>
</dbReference>
<evidence type="ECO:0008006" key="9">
    <source>
        <dbReference type="Google" id="ProtNLM"/>
    </source>
</evidence>